<dbReference type="Pfam" id="PF08631">
    <property type="entry name" value="SPO22"/>
    <property type="match status" value="1"/>
</dbReference>
<dbReference type="Proteomes" id="UP000183567">
    <property type="component" value="Unassembled WGS sequence"/>
</dbReference>
<name>A0A1J8QHC1_9AGAM</name>
<dbReference type="InterPro" id="IPR039057">
    <property type="entry name" value="Spo22/ZIP4"/>
</dbReference>
<dbReference type="STRING" id="180088.A0A1J8QHC1"/>
<sequence>MSPAGRKKSRAQNAQELYDNIKELLIRIKPKLKDGTAKEGTITQDLHKIASLAQAFAEQRPKSSKSCQLADFLDQEGVSLWNASGVVRQGSAAHDSRAVVAALRLAGFRLMEAGLEPKPDIQGREKHHAFPLLSLIIPSQHYYTSFKLLVKLAQPCPVRIQGHFFVYIQIIIVTADQEIGNNHSASSVLGCAAKVISLLLSFVRYGLSFLKKYEEALRIIDDPSGTNHQAKACVTAVYLSTRMEAAWREGNEGLAAFMADKITENDGRLVLLSNHDREMLATKLLDIGKSLLRSCYEDSKSAVEASKVHEAIRWMQKAFSVIEPLDCATNIELAELKRSVLRSLARGYFLSSSQDPENLIRAETALEEVIATIDSSVDHVSSEYQQLRWMKLAVIKRRKAGDTVLLQGELSCGPESSTFSGEFELLTFSLALQAIIDNMTYSESNLTDVLQELRTLSQYHQLVTRAIQYCLHRALQCSWTLEAVERLLIFLIFHCSKDEKHDRAMEDLHASLKELSGVEFELLKAPATACITLLWQYGDRHYHAGRWKEAADWFCCGTHSVFASLGPVTSSKCFRKAALAHLKRKDYSQAGSIIRRCPDGDATTQYVTFLIAVHQGLEDEAIQSICNVVHAVDFDRKMILLACRLAHDLDMKDLLLNVLKALLDTLNTREKVGSITEAMTLIRCIIRLIIKFLADPVADLDRLAAALVHYLKIAVTVAESSETPAMIIRDISWLWRSAYNCAIQACSDWEDREGQISDIFDAARLLLEFYILHAPVEGDNTIHIYLVNASFASASGRVMSFRRLLSQTGTVEPEKHRELFSEINQSLQRIIKVLREDKLPQEEVPRLESSLQILRIFIVESASRLSDWDTDASRCDRDSLETYEAFADTLWEDKNCPVHVLFAALEATLHACLVRGHFSLEKFSRWLRAMCTILLTRATGSDRSKAIGYVDRAIAVLEEHGEARDGGDLLYPLDERQWLLSTAYNTGLECLHASMVDEAKRWFECSTVLCRFVPDGKQRADKISATYSDILARYPTR</sequence>
<reference evidence="2 3" key="1">
    <citation type="submission" date="2016-03" db="EMBL/GenBank/DDBJ databases">
        <title>Comparative genomics of the ectomycorrhizal sister species Rhizopogon vinicolor and Rhizopogon vesiculosus (Basidiomycota: Boletales) reveals a divergence of the mating type B locus.</title>
        <authorList>
            <person name="Mujic A.B."/>
            <person name="Kuo A."/>
            <person name="Tritt A."/>
            <person name="Lipzen A."/>
            <person name="Chen C."/>
            <person name="Johnson J."/>
            <person name="Sharma A."/>
            <person name="Barry K."/>
            <person name="Grigoriev I.V."/>
            <person name="Spatafora J.W."/>
        </authorList>
    </citation>
    <scope>NUCLEOTIDE SEQUENCE [LARGE SCALE GENOMIC DNA]</scope>
    <source>
        <strain evidence="2 3">AM-OR11-056</strain>
    </source>
</reference>
<keyword evidence="3" id="KW-1185">Reference proteome</keyword>
<dbReference type="PANTHER" id="PTHR40375">
    <property type="entry name" value="SPORULATION-SPECIFIC PROTEIN 22"/>
    <property type="match status" value="1"/>
</dbReference>
<dbReference type="EMBL" id="LVVM01000282">
    <property type="protein sequence ID" value="OJA21094.1"/>
    <property type="molecule type" value="Genomic_DNA"/>
</dbReference>
<dbReference type="GO" id="GO:0090173">
    <property type="term" value="P:regulation of synaptonemal complex assembly"/>
    <property type="evidence" value="ECO:0007669"/>
    <property type="project" value="InterPro"/>
</dbReference>
<dbReference type="AlphaFoldDB" id="A0A1J8QHC1"/>
<proteinExistence type="predicted"/>
<dbReference type="InterPro" id="IPR013940">
    <property type="entry name" value="Spo22/ZIP4/TEX11"/>
</dbReference>
<dbReference type="OrthoDB" id="65716at2759"/>
<evidence type="ECO:0008006" key="4">
    <source>
        <dbReference type="Google" id="ProtNLM"/>
    </source>
</evidence>
<comment type="caution">
    <text evidence="2">The sequence shown here is derived from an EMBL/GenBank/DDBJ whole genome shotgun (WGS) entry which is preliminary data.</text>
</comment>
<accession>A0A1J8QHC1</accession>
<gene>
    <name evidence="2" type="ORF">AZE42_07730</name>
</gene>
<protein>
    <recommendedName>
        <fullName evidence="4">Protein ZIP4 homolog</fullName>
    </recommendedName>
</protein>
<evidence type="ECO:0000313" key="2">
    <source>
        <dbReference type="EMBL" id="OJA21094.1"/>
    </source>
</evidence>
<keyword evidence="1" id="KW-0469">Meiosis</keyword>
<organism evidence="2 3">
    <name type="scientific">Rhizopogon vesiculosus</name>
    <dbReference type="NCBI Taxonomy" id="180088"/>
    <lineage>
        <taxon>Eukaryota</taxon>
        <taxon>Fungi</taxon>
        <taxon>Dikarya</taxon>
        <taxon>Basidiomycota</taxon>
        <taxon>Agaricomycotina</taxon>
        <taxon>Agaricomycetes</taxon>
        <taxon>Agaricomycetidae</taxon>
        <taxon>Boletales</taxon>
        <taxon>Suillineae</taxon>
        <taxon>Rhizopogonaceae</taxon>
        <taxon>Rhizopogon</taxon>
    </lineage>
</organism>
<evidence type="ECO:0000313" key="3">
    <source>
        <dbReference type="Proteomes" id="UP000183567"/>
    </source>
</evidence>
<dbReference type="GO" id="GO:0051321">
    <property type="term" value="P:meiotic cell cycle"/>
    <property type="evidence" value="ECO:0007669"/>
    <property type="project" value="UniProtKB-KW"/>
</dbReference>
<evidence type="ECO:0000256" key="1">
    <source>
        <dbReference type="ARBA" id="ARBA00023254"/>
    </source>
</evidence>
<dbReference type="PANTHER" id="PTHR40375:SF2">
    <property type="entry name" value="SPORULATION-SPECIFIC PROTEIN 22"/>
    <property type="match status" value="1"/>
</dbReference>